<dbReference type="Proteomes" id="UP000287033">
    <property type="component" value="Unassembled WGS sequence"/>
</dbReference>
<reference evidence="2 3" key="1">
    <citation type="journal article" date="2018" name="Nat. Ecol. Evol.">
        <title>Shark genomes provide insights into elasmobranch evolution and the origin of vertebrates.</title>
        <authorList>
            <person name="Hara Y"/>
            <person name="Yamaguchi K"/>
            <person name="Onimaru K"/>
            <person name="Kadota M"/>
            <person name="Koyanagi M"/>
            <person name="Keeley SD"/>
            <person name="Tatsumi K"/>
            <person name="Tanaka K"/>
            <person name="Motone F"/>
            <person name="Kageyama Y"/>
            <person name="Nozu R"/>
            <person name="Adachi N"/>
            <person name="Nishimura O"/>
            <person name="Nakagawa R"/>
            <person name="Tanegashima C"/>
            <person name="Kiyatake I"/>
            <person name="Matsumoto R"/>
            <person name="Murakumo K"/>
            <person name="Nishida K"/>
            <person name="Terakita A"/>
            <person name="Kuratani S"/>
            <person name="Sato K"/>
            <person name="Hyodo S Kuraku.S."/>
        </authorList>
    </citation>
    <scope>NUCLEOTIDE SEQUENCE [LARGE SCALE GENOMIC DNA]</scope>
</reference>
<organism evidence="2 3">
    <name type="scientific">Chiloscyllium punctatum</name>
    <name type="common">Brownbanded bambooshark</name>
    <name type="synonym">Hemiscyllium punctatum</name>
    <dbReference type="NCBI Taxonomy" id="137246"/>
    <lineage>
        <taxon>Eukaryota</taxon>
        <taxon>Metazoa</taxon>
        <taxon>Chordata</taxon>
        <taxon>Craniata</taxon>
        <taxon>Vertebrata</taxon>
        <taxon>Chondrichthyes</taxon>
        <taxon>Elasmobranchii</taxon>
        <taxon>Galeomorphii</taxon>
        <taxon>Galeoidea</taxon>
        <taxon>Orectolobiformes</taxon>
        <taxon>Hemiscylliidae</taxon>
        <taxon>Chiloscyllium</taxon>
    </lineage>
</organism>
<accession>A0A401SIN4</accession>
<proteinExistence type="predicted"/>
<feature type="non-terminal residue" evidence="2">
    <location>
        <position position="48"/>
    </location>
</feature>
<dbReference type="AlphaFoldDB" id="A0A401SIN4"/>
<evidence type="ECO:0000313" key="2">
    <source>
        <dbReference type="EMBL" id="GCC30215.1"/>
    </source>
</evidence>
<keyword evidence="3" id="KW-1185">Reference proteome</keyword>
<dbReference type="EMBL" id="BEZZ01000291">
    <property type="protein sequence ID" value="GCC30215.1"/>
    <property type="molecule type" value="Genomic_DNA"/>
</dbReference>
<feature type="region of interest" description="Disordered" evidence="1">
    <location>
        <begin position="1"/>
        <end position="22"/>
    </location>
</feature>
<sequence length="48" mass="5448">MSRCFGHAQTEEPHRTRPSCLRHHANRRDDANSAHLSIASPRGYVCDC</sequence>
<name>A0A401SIN4_CHIPU</name>
<evidence type="ECO:0000256" key="1">
    <source>
        <dbReference type="SAM" id="MobiDB-lite"/>
    </source>
</evidence>
<comment type="caution">
    <text evidence="2">The sequence shown here is derived from an EMBL/GenBank/DDBJ whole genome shotgun (WGS) entry which is preliminary data.</text>
</comment>
<evidence type="ECO:0000313" key="3">
    <source>
        <dbReference type="Proteomes" id="UP000287033"/>
    </source>
</evidence>
<gene>
    <name evidence="2" type="ORF">chiPu_0008663</name>
</gene>
<protein>
    <submittedName>
        <fullName evidence="2">Uncharacterized protein</fullName>
    </submittedName>
</protein>